<feature type="transmembrane region" description="Helical" evidence="1">
    <location>
        <begin position="49"/>
        <end position="69"/>
    </location>
</feature>
<dbReference type="RefSeq" id="WP_171329240.1">
    <property type="nucleotide sequence ID" value="NZ_WVRA01000002.1"/>
</dbReference>
<comment type="caution">
    <text evidence="2">The sequence shown here is derived from an EMBL/GenBank/DDBJ whole genome shotgun (WGS) entry which is preliminary data.</text>
</comment>
<name>A0AA90Z177_9RHOB</name>
<feature type="transmembrane region" description="Helical" evidence="1">
    <location>
        <begin position="142"/>
        <end position="163"/>
    </location>
</feature>
<evidence type="ECO:0000313" key="2">
    <source>
        <dbReference type="EMBL" id="NOE17887.1"/>
    </source>
</evidence>
<protein>
    <submittedName>
        <fullName evidence="2">Biopolymer transporter ExbB</fullName>
    </submittedName>
</protein>
<organism evidence="2 3">
    <name type="scientific">Ruegeria atlantica</name>
    <dbReference type="NCBI Taxonomy" id="81569"/>
    <lineage>
        <taxon>Bacteria</taxon>
        <taxon>Pseudomonadati</taxon>
        <taxon>Pseudomonadota</taxon>
        <taxon>Alphaproteobacteria</taxon>
        <taxon>Rhodobacterales</taxon>
        <taxon>Roseobacteraceae</taxon>
        <taxon>Ruegeria</taxon>
    </lineage>
</organism>
<feature type="transmembrane region" description="Helical" evidence="1">
    <location>
        <begin position="19"/>
        <end position="37"/>
    </location>
</feature>
<proteinExistence type="predicted"/>
<reference evidence="2" key="1">
    <citation type="submission" date="2019-12" db="EMBL/GenBank/DDBJ databases">
        <title>Ruegeria JWLKs population differentiation of coral mucus and skeleton niches.</title>
        <authorList>
            <person name="Luo D."/>
        </authorList>
    </citation>
    <scope>NUCLEOTIDE SEQUENCE</scope>
    <source>
        <strain evidence="2">HKCCD6181</strain>
    </source>
</reference>
<sequence>MAQAHQGARPHFSHPIRQILLMLMAIGLSGLGVFLALPYVLPVFYANPYLNGFILIVFFIGVFACFYQVTQLIGSVRWIEAFVGGVVRENARTPQLLAPLASLLRERGARSQISSTSTRSILDSVAERVEEEREITRYITNVLIYLGLLGTFFGLATTVPAIVDTIRSLNPQEGEEGLAVFNRLMTGLEAQLQGMGVAFGSSLLGLAGSLIVGLLEVFAGHGQNRFYRELEEWLSSITRVGFAGGEEGGAEIAVLTPVLDAMSEQMDALQDLFAAQESERAEVSAKLGQLVDVIAEMNNRQANTESVTSALERVALGQDALLDHMREHGAGDGIDAESRMRLRSMDVQLLRILEEISAGRQESMNEFRKDIELLVKALTLPRGAVRTTPEGE</sequence>
<dbReference type="EMBL" id="WVRA01000002">
    <property type="protein sequence ID" value="NOE17887.1"/>
    <property type="molecule type" value="Genomic_DNA"/>
</dbReference>
<keyword evidence="1" id="KW-0812">Transmembrane</keyword>
<evidence type="ECO:0000256" key="1">
    <source>
        <dbReference type="SAM" id="Phobius"/>
    </source>
</evidence>
<feature type="transmembrane region" description="Helical" evidence="1">
    <location>
        <begin position="195"/>
        <end position="218"/>
    </location>
</feature>
<dbReference type="AlphaFoldDB" id="A0AA90Z177"/>
<keyword evidence="1" id="KW-1133">Transmembrane helix</keyword>
<keyword evidence="1" id="KW-0472">Membrane</keyword>
<accession>A0AA90Z177</accession>
<dbReference type="Proteomes" id="UP000597886">
    <property type="component" value="Unassembled WGS sequence"/>
</dbReference>
<evidence type="ECO:0000313" key="3">
    <source>
        <dbReference type="Proteomes" id="UP000597886"/>
    </source>
</evidence>
<gene>
    <name evidence="2" type="ORF">GS634_07095</name>
</gene>